<dbReference type="GO" id="GO:0005315">
    <property type="term" value="F:phosphate transmembrane transporter activity"/>
    <property type="evidence" value="ECO:0007669"/>
    <property type="project" value="InterPro"/>
</dbReference>
<dbReference type="Gene3D" id="3.40.50.300">
    <property type="entry name" value="P-loop containing nucleotide triphosphate hydrolases"/>
    <property type="match status" value="1"/>
</dbReference>
<dbReference type="EMBL" id="DTLI01000041">
    <property type="protein sequence ID" value="HHS51586.1"/>
    <property type="molecule type" value="Genomic_DNA"/>
</dbReference>
<evidence type="ECO:0000259" key="4">
    <source>
        <dbReference type="PROSITE" id="PS50893"/>
    </source>
</evidence>
<proteinExistence type="predicted"/>
<dbReference type="Pfam" id="PF00005">
    <property type="entry name" value="ABC_tran"/>
    <property type="match status" value="1"/>
</dbReference>
<dbReference type="InterPro" id="IPR027417">
    <property type="entry name" value="P-loop_NTPase"/>
</dbReference>
<dbReference type="InterPro" id="IPR005670">
    <property type="entry name" value="PstB-like"/>
</dbReference>
<dbReference type="AlphaFoldDB" id="A0A7C6A8T4"/>
<name>A0A7C6A8T4_UNCW3</name>
<dbReference type="GO" id="GO:0016887">
    <property type="term" value="F:ATP hydrolysis activity"/>
    <property type="evidence" value="ECO:0007669"/>
    <property type="project" value="InterPro"/>
</dbReference>
<dbReference type="InterPro" id="IPR017871">
    <property type="entry name" value="ABC_transporter-like_CS"/>
</dbReference>
<evidence type="ECO:0000256" key="2">
    <source>
        <dbReference type="ARBA" id="ARBA00022741"/>
    </source>
</evidence>
<reference evidence="5" key="1">
    <citation type="journal article" date="2020" name="mSystems">
        <title>Genome- and Community-Level Interaction Insights into Carbon Utilization and Element Cycling Functions of Hydrothermarchaeota in Hydrothermal Sediment.</title>
        <authorList>
            <person name="Zhou Z."/>
            <person name="Liu Y."/>
            <person name="Xu W."/>
            <person name="Pan J."/>
            <person name="Luo Z.H."/>
            <person name="Li M."/>
        </authorList>
    </citation>
    <scope>NUCLEOTIDE SEQUENCE [LARGE SCALE GENOMIC DNA]</scope>
    <source>
        <strain evidence="5">SpSt-876</strain>
    </source>
</reference>
<dbReference type="GO" id="GO:0016020">
    <property type="term" value="C:membrane"/>
    <property type="evidence" value="ECO:0007669"/>
    <property type="project" value="InterPro"/>
</dbReference>
<dbReference type="GO" id="GO:0035435">
    <property type="term" value="P:phosphate ion transmembrane transport"/>
    <property type="evidence" value="ECO:0007669"/>
    <property type="project" value="InterPro"/>
</dbReference>
<keyword evidence="3 5" id="KW-0067">ATP-binding</keyword>
<dbReference type="CDD" id="cd03260">
    <property type="entry name" value="ABC_PstB_phosphate_transporter"/>
    <property type="match status" value="1"/>
</dbReference>
<dbReference type="SMART" id="SM00382">
    <property type="entry name" value="AAA"/>
    <property type="match status" value="1"/>
</dbReference>
<evidence type="ECO:0000256" key="3">
    <source>
        <dbReference type="ARBA" id="ARBA00022840"/>
    </source>
</evidence>
<dbReference type="InterPro" id="IPR003593">
    <property type="entry name" value="AAA+_ATPase"/>
</dbReference>
<dbReference type="SUPFAM" id="SSF52540">
    <property type="entry name" value="P-loop containing nucleoside triphosphate hydrolases"/>
    <property type="match status" value="1"/>
</dbReference>
<sequence length="252" mass="28577">MVESEILIKELNLWFGNNHILRNITMPINKNKLTAIIGPSGCGKSTLLRCFNRMNDLIEGVKITGSIFIDGKDIYSEKTDVYALRMKVGMVFQKPNPFPKSIFENVSFSLQIKGKLNKQAISQRVEKSLRDAWLWDEVKDRLHTQAFELSGGQQQRLCIARALANDPEILLLDEPTSALDPQSTIKIEELLIELKKTVTIIQVTHNIAQAARISDYTGFIYLGELIEFGPTEKIFTTPKDKRTEEYLTGKFG</sequence>
<dbReference type="NCBIfam" id="TIGR00972">
    <property type="entry name" value="3a0107s01c2"/>
    <property type="match status" value="1"/>
</dbReference>
<protein>
    <submittedName>
        <fullName evidence="5">Phosphate ABC transporter ATP-binding protein</fullName>
    </submittedName>
</protein>
<comment type="caution">
    <text evidence="5">The sequence shown here is derived from an EMBL/GenBank/DDBJ whole genome shotgun (WGS) entry which is preliminary data.</text>
</comment>
<feature type="domain" description="ABC transporter" evidence="4">
    <location>
        <begin position="2"/>
        <end position="247"/>
    </location>
</feature>
<dbReference type="PROSITE" id="PS50893">
    <property type="entry name" value="ABC_TRANSPORTER_2"/>
    <property type="match status" value="1"/>
</dbReference>
<dbReference type="GO" id="GO:0005524">
    <property type="term" value="F:ATP binding"/>
    <property type="evidence" value="ECO:0007669"/>
    <property type="project" value="UniProtKB-KW"/>
</dbReference>
<evidence type="ECO:0000256" key="1">
    <source>
        <dbReference type="ARBA" id="ARBA00022448"/>
    </source>
</evidence>
<evidence type="ECO:0000313" key="5">
    <source>
        <dbReference type="EMBL" id="HHS51586.1"/>
    </source>
</evidence>
<keyword evidence="1" id="KW-0813">Transport</keyword>
<organism evidence="5">
    <name type="scientific">candidate division WOR-3 bacterium</name>
    <dbReference type="NCBI Taxonomy" id="2052148"/>
    <lineage>
        <taxon>Bacteria</taxon>
        <taxon>Bacteria division WOR-3</taxon>
    </lineage>
</organism>
<dbReference type="PANTHER" id="PTHR43423">
    <property type="entry name" value="ABC TRANSPORTER I FAMILY MEMBER 17"/>
    <property type="match status" value="1"/>
</dbReference>
<keyword evidence="2" id="KW-0547">Nucleotide-binding</keyword>
<dbReference type="InterPro" id="IPR003439">
    <property type="entry name" value="ABC_transporter-like_ATP-bd"/>
</dbReference>
<accession>A0A7C6A8T4</accession>
<gene>
    <name evidence="5" type="primary">pstB</name>
    <name evidence="5" type="ORF">ENW73_01795</name>
</gene>
<dbReference type="PROSITE" id="PS00211">
    <property type="entry name" value="ABC_TRANSPORTER_1"/>
    <property type="match status" value="1"/>
</dbReference>
<dbReference type="PANTHER" id="PTHR43423:SF1">
    <property type="entry name" value="ABC TRANSPORTER I FAMILY MEMBER 17"/>
    <property type="match status" value="1"/>
</dbReference>